<dbReference type="GO" id="GO:0006508">
    <property type="term" value="P:proteolysis"/>
    <property type="evidence" value="ECO:0007669"/>
    <property type="project" value="InterPro"/>
</dbReference>
<organism evidence="4 5">
    <name type="scientific">Venturia inaequalis</name>
    <name type="common">Apple scab fungus</name>
    <dbReference type="NCBI Taxonomy" id="5025"/>
    <lineage>
        <taxon>Eukaryota</taxon>
        <taxon>Fungi</taxon>
        <taxon>Dikarya</taxon>
        <taxon>Ascomycota</taxon>
        <taxon>Pezizomycotina</taxon>
        <taxon>Dothideomycetes</taxon>
        <taxon>Pleosporomycetidae</taxon>
        <taxon>Venturiales</taxon>
        <taxon>Venturiaceae</taxon>
        <taxon>Venturia</taxon>
    </lineage>
</organism>
<reference evidence="4 5" key="1">
    <citation type="submission" date="2019-11" db="EMBL/GenBank/DDBJ databases">
        <title>Venturia inaequalis Genome Resource.</title>
        <authorList>
            <person name="Lichtner F.J."/>
        </authorList>
    </citation>
    <scope>NUCLEOTIDE SEQUENCE [LARGE SCALE GENOMIC DNA]</scope>
    <source>
        <strain evidence="4">Bline_iso_100314</strain>
    </source>
</reference>
<comment type="similarity">
    <text evidence="1">Belongs to the peptidase S33 family.</text>
</comment>
<dbReference type="PRINTS" id="PR00793">
    <property type="entry name" value="PROAMNOPTASE"/>
</dbReference>
<dbReference type="EMBL" id="WNWQ01001291">
    <property type="protein sequence ID" value="KAE9961800.1"/>
    <property type="molecule type" value="Genomic_DNA"/>
</dbReference>
<dbReference type="InterPro" id="IPR029058">
    <property type="entry name" value="AB_hydrolase_fold"/>
</dbReference>
<dbReference type="Gene3D" id="3.40.50.1820">
    <property type="entry name" value="alpha/beta hydrolase"/>
    <property type="match status" value="1"/>
</dbReference>
<dbReference type="GO" id="GO:0016020">
    <property type="term" value="C:membrane"/>
    <property type="evidence" value="ECO:0007669"/>
    <property type="project" value="TreeGrafter"/>
</dbReference>
<evidence type="ECO:0000256" key="1">
    <source>
        <dbReference type="ARBA" id="ARBA00010088"/>
    </source>
</evidence>
<sequence length="279" mass="31264">MTSPKTTTGTVPFDVPGLGKECFTWFTVFGDLESGIRPLIALHGGPGVGHNYLLSLADLATGRPVILYDQLGCGNSTLLPEKSGHTEFWTVQLFLQELDNLIEHFNIESYDLFGNSWGGMLAAEHALTLPQKLHKLIVADAPASMVDWVIAAGELRVELPKEVQEALLKNEKDGTTNSAEKRFNNIKKDSTVYMTMNGPSEFFVIGSLKDWSVKGKLDIITVSTLLLNGRYDEATDWVTKPYFEEIPTVRWYTFSESSHMPHWEERDRFMEIVGGFLED</sequence>
<evidence type="ECO:0000313" key="5">
    <source>
        <dbReference type="Proteomes" id="UP000433883"/>
    </source>
</evidence>
<dbReference type="InterPro" id="IPR002410">
    <property type="entry name" value="Peptidase_S33"/>
</dbReference>
<dbReference type="InterPro" id="IPR005945">
    <property type="entry name" value="Pro_imino_pep"/>
</dbReference>
<dbReference type="PANTHER" id="PTHR43798:SF33">
    <property type="entry name" value="HYDROLASE, PUTATIVE (AFU_ORTHOLOGUE AFUA_2G14860)-RELATED"/>
    <property type="match status" value="1"/>
</dbReference>
<dbReference type="AlphaFoldDB" id="A0A8H3U2E0"/>
<dbReference type="PIRSF" id="PIRSF005539">
    <property type="entry name" value="Pept_S33_TRI_F1"/>
    <property type="match status" value="1"/>
</dbReference>
<evidence type="ECO:0000313" key="4">
    <source>
        <dbReference type="EMBL" id="KAE9961800.1"/>
    </source>
</evidence>
<keyword evidence="2" id="KW-0378">Hydrolase</keyword>
<protein>
    <recommendedName>
        <fullName evidence="3">AB hydrolase-1 domain-containing protein</fullName>
    </recommendedName>
</protein>
<dbReference type="Pfam" id="PF00561">
    <property type="entry name" value="Abhydrolase_1"/>
    <property type="match status" value="1"/>
</dbReference>
<dbReference type="GO" id="GO:0008233">
    <property type="term" value="F:peptidase activity"/>
    <property type="evidence" value="ECO:0007669"/>
    <property type="project" value="InterPro"/>
</dbReference>
<dbReference type="SUPFAM" id="SSF53474">
    <property type="entry name" value="alpha/beta-Hydrolases"/>
    <property type="match status" value="1"/>
</dbReference>
<name>A0A8H3U2E0_VENIN</name>
<dbReference type="InterPro" id="IPR050266">
    <property type="entry name" value="AB_hydrolase_sf"/>
</dbReference>
<feature type="domain" description="AB hydrolase-1" evidence="3">
    <location>
        <begin position="38"/>
        <end position="265"/>
    </location>
</feature>
<dbReference type="PRINTS" id="PR00111">
    <property type="entry name" value="ABHYDROLASE"/>
</dbReference>
<accession>A0A8H3U2E0</accession>
<evidence type="ECO:0000256" key="2">
    <source>
        <dbReference type="ARBA" id="ARBA00022801"/>
    </source>
</evidence>
<evidence type="ECO:0000259" key="3">
    <source>
        <dbReference type="Pfam" id="PF00561"/>
    </source>
</evidence>
<dbReference type="InterPro" id="IPR000073">
    <property type="entry name" value="AB_hydrolase_1"/>
</dbReference>
<proteinExistence type="inferred from homology"/>
<dbReference type="PANTHER" id="PTHR43798">
    <property type="entry name" value="MONOACYLGLYCEROL LIPASE"/>
    <property type="match status" value="1"/>
</dbReference>
<dbReference type="Proteomes" id="UP000433883">
    <property type="component" value="Unassembled WGS sequence"/>
</dbReference>
<comment type="caution">
    <text evidence="4">The sequence shown here is derived from an EMBL/GenBank/DDBJ whole genome shotgun (WGS) entry which is preliminary data.</text>
</comment>
<gene>
    <name evidence="4" type="ORF">BLS_001327</name>
</gene>